<feature type="region of interest" description="Disordered" evidence="1">
    <location>
        <begin position="1"/>
        <end position="29"/>
    </location>
</feature>
<gene>
    <name evidence="2" type="ORF">L3X38_009894</name>
</gene>
<evidence type="ECO:0000313" key="3">
    <source>
        <dbReference type="Proteomes" id="UP001054821"/>
    </source>
</evidence>
<sequence length="148" mass="16630">MVGKQIEDIHKNENDEEVEEGNRQNTEEREVAWTVVSSQKGKGKGAIRDDRSFKEVAKGIRIADENSVPFPEVHFKGEGPSGVDKGNLVISELSLSLEEHSSSNCKAFKSPKKRARELFEEVSEESEPSVEILRVFRPVDLEDYTSNP</sequence>
<comment type="caution">
    <text evidence="2">The sequence shown here is derived from an EMBL/GenBank/DDBJ whole genome shotgun (WGS) entry which is preliminary data.</text>
</comment>
<evidence type="ECO:0000313" key="2">
    <source>
        <dbReference type="EMBL" id="KAI5342019.1"/>
    </source>
</evidence>
<dbReference type="Proteomes" id="UP001054821">
    <property type="component" value="Chromosome 2"/>
</dbReference>
<feature type="compositionally biased region" description="Basic and acidic residues" evidence="1">
    <location>
        <begin position="20"/>
        <end position="29"/>
    </location>
</feature>
<protein>
    <submittedName>
        <fullName evidence="2">Uncharacterized protein</fullName>
    </submittedName>
</protein>
<keyword evidence="3" id="KW-1185">Reference proteome</keyword>
<name>A0AAD4WG42_PRUDU</name>
<organism evidence="2 3">
    <name type="scientific">Prunus dulcis</name>
    <name type="common">Almond</name>
    <name type="synonym">Amygdalus dulcis</name>
    <dbReference type="NCBI Taxonomy" id="3755"/>
    <lineage>
        <taxon>Eukaryota</taxon>
        <taxon>Viridiplantae</taxon>
        <taxon>Streptophyta</taxon>
        <taxon>Embryophyta</taxon>
        <taxon>Tracheophyta</taxon>
        <taxon>Spermatophyta</taxon>
        <taxon>Magnoliopsida</taxon>
        <taxon>eudicotyledons</taxon>
        <taxon>Gunneridae</taxon>
        <taxon>Pentapetalae</taxon>
        <taxon>rosids</taxon>
        <taxon>fabids</taxon>
        <taxon>Rosales</taxon>
        <taxon>Rosaceae</taxon>
        <taxon>Amygdaloideae</taxon>
        <taxon>Amygdaleae</taxon>
        <taxon>Prunus</taxon>
    </lineage>
</organism>
<dbReference type="AlphaFoldDB" id="A0AAD4WG42"/>
<accession>A0AAD4WG42</accession>
<reference evidence="2 3" key="1">
    <citation type="journal article" date="2022" name="G3 (Bethesda)">
        <title>Whole-genome sequence and methylome profiling of the almond [Prunus dulcis (Mill.) D.A. Webb] cultivar 'Nonpareil'.</title>
        <authorList>
            <person name="D'Amico-Willman K.M."/>
            <person name="Ouma W.Z."/>
            <person name="Meulia T."/>
            <person name="Sideli G.M."/>
            <person name="Gradziel T.M."/>
            <person name="Fresnedo-Ramirez J."/>
        </authorList>
    </citation>
    <scope>NUCLEOTIDE SEQUENCE [LARGE SCALE GENOMIC DNA]</scope>
    <source>
        <strain evidence="2">Clone GOH B32 T37-40</strain>
    </source>
</reference>
<proteinExistence type="predicted"/>
<evidence type="ECO:0000256" key="1">
    <source>
        <dbReference type="SAM" id="MobiDB-lite"/>
    </source>
</evidence>
<dbReference type="EMBL" id="JAJFAZ020000002">
    <property type="protein sequence ID" value="KAI5342019.1"/>
    <property type="molecule type" value="Genomic_DNA"/>
</dbReference>
<feature type="compositionally biased region" description="Basic and acidic residues" evidence="1">
    <location>
        <begin position="1"/>
        <end position="13"/>
    </location>
</feature>